<dbReference type="KEGG" id="hni:W911_15050"/>
<dbReference type="GO" id="GO:0004494">
    <property type="term" value="F:methylmalonyl-CoA mutase activity"/>
    <property type="evidence" value="ECO:0007669"/>
    <property type="project" value="TreeGrafter"/>
</dbReference>
<sequence length="639" mass="66608">MTAAGSSRDGALTPLASDFERATREQWLTLVDKAIKGADFEKRLVTRTADGIRVEPLYTREGASPALQDAVPGQAPFTRGARSSVDGLGWEIRQRIAATEPARANTEIMTELDGGTNGILLEIEAPGQAGVRIASAADMAAALRGMRLDMAPVELNAGLGASDAARHFLAALPTLGIPAAETRVFLGLDPIGAMARFGQLPLPIEKALAETMALAGDARTAIPLARTVRVDAALYHEAGATDAFELALLGATLIAYLRTFEAAGVAPSEALAQISFVVAADTNQFQTLAKVRAARRIIWRIADAAGAGDDARNLHISARASMRVLAKRDPWTNMLRSTLCCAGAALGGADAITVLPFTAALGAPDDFSRRAARNIQIVLQEESWLGRVVDPMGGAWYIENLTDEVAKVAWGFLQDIEAMGGVIAALDQGFVQDKTTADAGLRAKAIATGREDLTGVSAFPLLGDDGVKYQPHAPVPPLAGAQIVRPLTPHRLAEPFEALRDAADAFIARTGNEPVVFLASIGAVIDHTARSTWVKNYLAAGGIKALTSDGYATPDAAADAFKASGAALACICSSDALNELHAAATATALKQAGAGFVLMAGRPGDREAALREAGVDQFLFAGADAVAALKGLQERLGIS</sequence>
<dbReference type="SUPFAM" id="SSF51703">
    <property type="entry name" value="Cobalamin (vitamin B12)-dependent enzymes"/>
    <property type="match status" value="1"/>
</dbReference>
<dbReference type="GO" id="GO:0005737">
    <property type="term" value="C:cytoplasm"/>
    <property type="evidence" value="ECO:0007669"/>
    <property type="project" value="TreeGrafter"/>
</dbReference>
<reference evidence="2 3" key="1">
    <citation type="journal article" date="2014" name="Genome Announc.">
        <title>Complete Genome Sequence of Hyphomicrobium nitrativorans Strain NL23, a Denitrifying Bacterium Isolated from Biofilm of a Methanol-Fed Denitrification System Treating Seawater at the Montreal Biodome.</title>
        <authorList>
            <person name="Martineau C."/>
            <person name="Villeneuve C."/>
            <person name="Mauffrey F."/>
            <person name="Villemur R."/>
        </authorList>
    </citation>
    <scope>NUCLEOTIDE SEQUENCE [LARGE SCALE GENOMIC DNA]</scope>
    <source>
        <strain evidence="2">NL23</strain>
    </source>
</reference>
<dbReference type="HOGENOM" id="CLU_009523_6_0_5"/>
<dbReference type="AlphaFoldDB" id="V5SEX0"/>
<dbReference type="GO" id="GO:0031419">
    <property type="term" value="F:cobalamin binding"/>
    <property type="evidence" value="ECO:0007669"/>
    <property type="project" value="InterPro"/>
</dbReference>
<protein>
    <submittedName>
        <fullName evidence="2">Methylmalonyl-CoA mutase</fullName>
    </submittedName>
</protein>
<dbReference type="PATRIC" id="fig|1029756.8.peg.3135"/>
<dbReference type="Pfam" id="PF01642">
    <property type="entry name" value="MM_CoA_mutase"/>
    <property type="match status" value="1"/>
</dbReference>
<dbReference type="RefSeq" id="WP_023788316.1">
    <property type="nucleotide sequence ID" value="NC_022997.1"/>
</dbReference>
<dbReference type="OrthoDB" id="9762378at2"/>
<feature type="domain" description="Methylmalonyl-CoA mutase alpha/beta chain catalytic" evidence="1">
    <location>
        <begin position="48"/>
        <end position="459"/>
    </location>
</feature>
<dbReference type="InterPro" id="IPR006099">
    <property type="entry name" value="MeMalonylCoA_mutase_a/b_cat"/>
</dbReference>
<dbReference type="InterPro" id="IPR016176">
    <property type="entry name" value="Cbl-dep_enz_cat"/>
</dbReference>
<organism evidence="2 3">
    <name type="scientific">Hyphomicrobium nitrativorans NL23</name>
    <dbReference type="NCBI Taxonomy" id="1029756"/>
    <lineage>
        <taxon>Bacteria</taxon>
        <taxon>Pseudomonadati</taxon>
        <taxon>Pseudomonadota</taxon>
        <taxon>Alphaproteobacteria</taxon>
        <taxon>Hyphomicrobiales</taxon>
        <taxon>Hyphomicrobiaceae</taxon>
        <taxon>Hyphomicrobium</taxon>
    </lineage>
</organism>
<keyword evidence="3" id="KW-1185">Reference proteome</keyword>
<dbReference type="Gene3D" id="3.40.50.280">
    <property type="entry name" value="Cobalamin-binding domain"/>
    <property type="match status" value="1"/>
</dbReference>
<gene>
    <name evidence="2" type="ORF">W911_15050</name>
</gene>
<accession>V5SEX0</accession>
<dbReference type="PANTHER" id="PTHR48101">
    <property type="entry name" value="METHYLMALONYL-COA MUTASE, MITOCHONDRIAL-RELATED"/>
    <property type="match status" value="1"/>
</dbReference>
<dbReference type="STRING" id="1029756.W911_15050"/>
<dbReference type="PANTHER" id="PTHR48101:SF4">
    <property type="entry name" value="METHYLMALONYL-COA MUTASE, MITOCHONDRIAL"/>
    <property type="match status" value="1"/>
</dbReference>
<evidence type="ECO:0000313" key="2">
    <source>
        <dbReference type="EMBL" id="AHB49411.1"/>
    </source>
</evidence>
<proteinExistence type="predicted"/>
<dbReference type="EMBL" id="CP006912">
    <property type="protein sequence ID" value="AHB49411.1"/>
    <property type="molecule type" value="Genomic_DNA"/>
</dbReference>
<dbReference type="Gene3D" id="3.20.20.240">
    <property type="entry name" value="Methylmalonyl-CoA mutase"/>
    <property type="match status" value="1"/>
</dbReference>
<evidence type="ECO:0000259" key="1">
    <source>
        <dbReference type="Pfam" id="PF01642"/>
    </source>
</evidence>
<name>V5SEX0_9HYPH</name>
<dbReference type="GO" id="GO:0019678">
    <property type="term" value="P:propionate metabolic process, methylmalonyl pathway"/>
    <property type="evidence" value="ECO:0007669"/>
    <property type="project" value="TreeGrafter"/>
</dbReference>
<evidence type="ECO:0000313" key="3">
    <source>
        <dbReference type="Proteomes" id="UP000018542"/>
    </source>
</evidence>
<dbReference type="Proteomes" id="UP000018542">
    <property type="component" value="Chromosome"/>
</dbReference>